<comment type="caution">
    <text evidence="1">The sequence shown here is derived from an EMBL/GenBank/DDBJ whole genome shotgun (WGS) entry which is preliminary data.</text>
</comment>
<keyword evidence="2" id="KW-1185">Reference proteome</keyword>
<accession>A0AAP0QUW7</accession>
<evidence type="ECO:0000313" key="2">
    <source>
        <dbReference type="Proteomes" id="UP001428341"/>
    </source>
</evidence>
<proteinExistence type="predicted"/>
<reference evidence="1 2" key="1">
    <citation type="submission" date="2024-05" db="EMBL/GenBank/DDBJ databases">
        <title>Haplotype-resolved chromosome-level genome assembly of Huyou (Citrus changshanensis).</title>
        <authorList>
            <person name="Miao C."/>
            <person name="Chen W."/>
            <person name="Wu Y."/>
            <person name="Wang L."/>
            <person name="Zhao S."/>
            <person name="Grierson D."/>
            <person name="Xu C."/>
            <person name="Chen K."/>
        </authorList>
    </citation>
    <scope>NUCLEOTIDE SEQUENCE [LARGE SCALE GENOMIC DNA]</scope>
    <source>
        <strain evidence="1">01-14</strain>
        <tissue evidence="1">Leaf</tissue>
    </source>
</reference>
<protein>
    <submittedName>
        <fullName evidence="1">Uncharacterized protein</fullName>
    </submittedName>
</protein>
<dbReference type="Proteomes" id="UP001428341">
    <property type="component" value="Unassembled WGS sequence"/>
</dbReference>
<name>A0AAP0QUW7_9ROSI</name>
<sequence>MILLRESERESRKRIEEQCFCSQGIVDVAAANGPFNLSVMQRIREVGTGPLLARLGFYLVGPSVFATGTSVA</sequence>
<dbReference type="AlphaFoldDB" id="A0AAP0QUW7"/>
<evidence type="ECO:0000313" key="1">
    <source>
        <dbReference type="EMBL" id="KAK9216015.1"/>
    </source>
</evidence>
<organism evidence="1 2">
    <name type="scientific">Citrus x changshan-huyou</name>
    <dbReference type="NCBI Taxonomy" id="2935761"/>
    <lineage>
        <taxon>Eukaryota</taxon>
        <taxon>Viridiplantae</taxon>
        <taxon>Streptophyta</taxon>
        <taxon>Embryophyta</taxon>
        <taxon>Tracheophyta</taxon>
        <taxon>Spermatophyta</taxon>
        <taxon>Magnoliopsida</taxon>
        <taxon>eudicotyledons</taxon>
        <taxon>Gunneridae</taxon>
        <taxon>Pentapetalae</taxon>
        <taxon>rosids</taxon>
        <taxon>malvids</taxon>
        <taxon>Sapindales</taxon>
        <taxon>Rutaceae</taxon>
        <taxon>Aurantioideae</taxon>
        <taxon>Citrus</taxon>
    </lineage>
</organism>
<gene>
    <name evidence="1" type="ORF">WN944_008022</name>
</gene>
<dbReference type="EMBL" id="JBCGBO010000003">
    <property type="protein sequence ID" value="KAK9216015.1"/>
    <property type="molecule type" value="Genomic_DNA"/>
</dbReference>